<keyword evidence="9 11" id="KW-0472">Membrane</keyword>
<dbReference type="Pfam" id="PF03901">
    <property type="entry name" value="Glyco_transf_22"/>
    <property type="match status" value="1"/>
</dbReference>
<evidence type="ECO:0000256" key="9">
    <source>
        <dbReference type="ARBA" id="ARBA00023136"/>
    </source>
</evidence>
<comment type="similarity">
    <text evidence="10">Belongs to the glycosyltransferase 22 family. PIGZ subfamily.</text>
</comment>
<comment type="caution">
    <text evidence="12">The sequence shown here is derived from an EMBL/GenBank/DDBJ whole genome shotgun (WGS) entry which is preliminary data.</text>
</comment>
<evidence type="ECO:0000256" key="8">
    <source>
        <dbReference type="ARBA" id="ARBA00022989"/>
    </source>
</evidence>
<dbReference type="EC" id="2.4.1.-" evidence="11"/>
<feature type="transmembrane region" description="Helical" evidence="11">
    <location>
        <begin position="7"/>
        <end position="27"/>
    </location>
</feature>
<feature type="transmembrane region" description="Helical" evidence="11">
    <location>
        <begin position="170"/>
        <end position="196"/>
    </location>
</feature>
<comment type="caution">
    <text evidence="11">Lacks conserved residue(s) required for the propagation of feature annotation.</text>
</comment>
<dbReference type="InterPro" id="IPR005599">
    <property type="entry name" value="GPI_mannosylTrfase"/>
</dbReference>
<evidence type="ECO:0000313" key="13">
    <source>
        <dbReference type="Proteomes" id="UP001515480"/>
    </source>
</evidence>
<evidence type="ECO:0000256" key="6">
    <source>
        <dbReference type="ARBA" id="ARBA00022692"/>
    </source>
</evidence>
<gene>
    <name evidence="12" type="ORF">AB1Y20_000853</name>
</gene>
<keyword evidence="6 11" id="KW-0812">Transmembrane</keyword>
<accession>A0AB34K733</accession>
<evidence type="ECO:0000256" key="11">
    <source>
        <dbReference type="RuleBase" id="RU363075"/>
    </source>
</evidence>
<evidence type="ECO:0000256" key="10">
    <source>
        <dbReference type="ARBA" id="ARBA00038466"/>
    </source>
</evidence>
<comment type="subcellular location">
    <subcellularLocation>
        <location evidence="1 11">Endoplasmic reticulum membrane</location>
        <topology evidence="1 11">Multi-pass membrane protein</topology>
    </subcellularLocation>
</comment>
<dbReference type="EMBL" id="JBGBPQ010000001">
    <property type="protein sequence ID" value="KAL1529925.1"/>
    <property type="molecule type" value="Genomic_DNA"/>
</dbReference>
<evidence type="ECO:0000256" key="4">
    <source>
        <dbReference type="ARBA" id="ARBA00022676"/>
    </source>
</evidence>
<evidence type="ECO:0000256" key="2">
    <source>
        <dbReference type="ARBA" id="ARBA00004687"/>
    </source>
</evidence>
<evidence type="ECO:0000256" key="5">
    <source>
        <dbReference type="ARBA" id="ARBA00022679"/>
    </source>
</evidence>
<dbReference type="GO" id="GO:0000026">
    <property type="term" value="F:alpha-1,2-mannosyltransferase activity"/>
    <property type="evidence" value="ECO:0007669"/>
    <property type="project" value="TreeGrafter"/>
</dbReference>
<dbReference type="GO" id="GO:0006506">
    <property type="term" value="P:GPI anchor biosynthetic process"/>
    <property type="evidence" value="ECO:0007669"/>
    <property type="project" value="UniProtKB-KW"/>
</dbReference>
<keyword evidence="4 11" id="KW-0328">Glycosyltransferase</keyword>
<dbReference type="PANTHER" id="PTHR22760">
    <property type="entry name" value="GLYCOSYLTRANSFERASE"/>
    <property type="match status" value="1"/>
</dbReference>
<feature type="transmembrane region" description="Helical" evidence="11">
    <location>
        <begin position="354"/>
        <end position="383"/>
    </location>
</feature>
<keyword evidence="3" id="KW-0337">GPI-anchor biosynthesis</keyword>
<keyword evidence="13" id="KW-1185">Reference proteome</keyword>
<evidence type="ECO:0000256" key="1">
    <source>
        <dbReference type="ARBA" id="ARBA00004477"/>
    </source>
</evidence>
<sequence length="445" mass="47872">MRHHPTTWLYALLLAVRAALLFAPGYIHPDEFFQSAQPAASLLGGASPPVWEFGAARLRSWLPPLAMSSPLWLLRRAQPHPSSAALLCAARAVPCALSLVQDWAVLRVSASAGLRRRRALLLHASAWPTLTLAARPFANSLEASLLALALGALAPALGRGETTRRARASLGALGALGVYCRASFAAFFLPVALALLRPAAPPRAAAWRRALDVLAGAAPTALLAWAVDCRVYGGAPLDCLTPLNFVRYNSETANLAAHGLHPRWTHALVNLPLLSLPLVAAAGRELCSAWRVRPSANGRGGSLPPATRRLLQRCVAWPLVGLSLVPHQEPRFLLPLMVPIVLLYGWRIRGRRAILLWITWNVAGVLVFGFLHQAGLLPALAYLRMAAGLRTHPSVLPASASSHAFTRRTPAIAIFFHTYMPPPFLLGTDAASSNLDLHDLKVFLS</sequence>
<keyword evidence="7 11" id="KW-0256">Endoplasmic reticulum</keyword>
<keyword evidence="8 11" id="KW-1133">Transmembrane helix</keyword>
<evidence type="ECO:0000256" key="7">
    <source>
        <dbReference type="ARBA" id="ARBA00022824"/>
    </source>
</evidence>
<keyword evidence="5" id="KW-0808">Transferase</keyword>
<protein>
    <recommendedName>
        <fullName evidence="11">Mannosyltransferase</fullName>
        <ecNumber evidence="11">2.4.1.-</ecNumber>
    </recommendedName>
</protein>
<dbReference type="Proteomes" id="UP001515480">
    <property type="component" value="Unassembled WGS sequence"/>
</dbReference>
<organism evidence="12 13">
    <name type="scientific">Prymnesium parvum</name>
    <name type="common">Toxic golden alga</name>
    <dbReference type="NCBI Taxonomy" id="97485"/>
    <lineage>
        <taxon>Eukaryota</taxon>
        <taxon>Haptista</taxon>
        <taxon>Haptophyta</taxon>
        <taxon>Prymnesiophyceae</taxon>
        <taxon>Prymnesiales</taxon>
        <taxon>Prymnesiaceae</taxon>
        <taxon>Prymnesium</taxon>
    </lineage>
</organism>
<comment type="pathway">
    <text evidence="2">Glycolipid biosynthesis; glycosylphosphatidylinositol-anchor biosynthesis.</text>
</comment>
<evidence type="ECO:0000313" key="12">
    <source>
        <dbReference type="EMBL" id="KAL1529925.1"/>
    </source>
</evidence>
<proteinExistence type="inferred from homology"/>
<dbReference type="GO" id="GO:0005789">
    <property type="term" value="C:endoplasmic reticulum membrane"/>
    <property type="evidence" value="ECO:0007669"/>
    <property type="project" value="UniProtKB-SubCell"/>
</dbReference>
<reference evidence="12 13" key="1">
    <citation type="journal article" date="2024" name="Science">
        <title>Giant polyketide synthase enzymes in the biosynthesis of giant marine polyether toxins.</title>
        <authorList>
            <person name="Fallon T.R."/>
            <person name="Shende V.V."/>
            <person name="Wierzbicki I.H."/>
            <person name="Pendleton A.L."/>
            <person name="Watervoot N.F."/>
            <person name="Auber R.P."/>
            <person name="Gonzalez D.J."/>
            <person name="Wisecaver J.H."/>
            <person name="Moore B.S."/>
        </authorList>
    </citation>
    <scope>NUCLEOTIDE SEQUENCE [LARGE SCALE GENOMIC DNA]</scope>
    <source>
        <strain evidence="12 13">12B1</strain>
    </source>
</reference>
<evidence type="ECO:0000256" key="3">
    <source>
        <dbReference type="ARBA" id="ARBA00022502"/>
    </source>
</evidence>
<dbReference type="AlphaFoldDB" id="A0AB34K733"/>
<dbReference type="PANTHER" id="PTHR22760:SF3">
    <property type="entry name" value="GPI MANNOSYLTRANSFERASE 4"/>
    <property type="match status" value="1"/>
</dbReference>
<name>A0AB34K733_PRYPA</name>